<proteinExistence type="predicted"/>
<reference evidence="4" key="1">
    <citation type="submission" date="2022-09" db="EMBL/GenBank/DDBJ databases">
        <title>Novel species in genus Arthrobacter.</title>
        <authorList>
            <person name="Liu Y."/>
        </authorList>
    </citation>
    <scope>NUCLEOTIDE SEQUENCE</scope>
    <source>
        <strain evidence="4">Zg-Y815</strain>
    </source>
</reference>
<dbReference type="Pfam" id="PF14016">
    <property type="entry name" value="DUF4232"/>
    <property type="match status" value="1"/>
</dbReference>
<protein>
    <submittedName>
        <fullName evidence="4">DUF4232 domain-containing protein</fullName>
    </submittedName>
</protein>
<accession>A0ABY5YQ76</accession>
<feature type="region of interest" description="Disordered" evidence="1">
    <location>
        <begin position="74"/>
        <end position="101"/>
    </location>
</feature>
<evidence type="ECO:0000259" key="3">
    <source>
        <dbReference type="Pfam" id="PF14016"/>
    </source>
</evidence>
<evidence type="ECO:0000313" key="5">
    <source>
        <dbReference type="Proteomes" id="UP001059859"/>
    </source>
</evidence>
<name>A0ABY5YQ76_9MICC</name>
<keyword evidence="2" id="KW-0812">Transmembrane</keyword>
<dbReference type="RefSeq" id="WP_260652466.1">
    <property type="nucleotide sequence ID" value="NZ_CP104275.1"/>
</dbReference>
<keyword evidence="2" id="KW-0472">Membrane</keyword>
<evidence type="ECO:0000313" key="4">
    <source>
        <dbReference type="EMBL" id="UWX97237.1"/>
    </source>
</evidence>
<feature type="domain" description="DUF4232" evidence="3">
    <location>
        <begin position="97"/>
        <end position="212"/>
    </location>
</feature>
<dbReference type="Proteomes" id="UP001059859">
    <property type="component" value="Chromosome"/>
</dbReference>
<evidence type="ECO:0000256" key="2">
    <source>
        <dbReference type="SAM" id="Phobius"/>
    </source>
</evidence>
<dbReference type="InterPro" id="IPR025326">
    <property type="entry name" value="DUF4232"/>
</dbReference>
<dbReference type="EMBL" id="CP104275">
    <property type="protein sequence ID" value="UWX97237.1"/>
    <property type="molecule type" value="Genomic_DNA"/>
</dbReference>
<keyword evidence="5" id="KW-1185">Reference proteome</keyword>
<keyword evidence="2" id="KW-1133">Transmembrane helix</keyword>
<evidence type="ECO:0000256" key="1">
    <source>
        <dbReference type="SAM" id="MobiDB-lite"/>
    </source>
</evidence>
<feature type="transmembrane region" description="Helical" evidence="2">
    <location>
        <begin position="29"/>
        <end position="54"/>
    </location>
</feature>
<feature type="region of interest" description="Disordered" evidence="1">
    <location>
        <begin position="1"/>
        <end position="21"/>
    </location>
</feature>
<organism evidence="4 5">
    <name type="scientific">Arthrobacter zhaoxinii</name>
    <dbReference type="NCBI Taxonomy" id="2964616"/>
    <lineage>
        <taxon>Bacteria</taxon>
        <taxon>Bacillati</taxon>
        <taxon>Actinomycetota</taxon>
        <taxon>Actinomycetes</taxon>
        <taxon>Micrococcales</taxon>
        <taxon>Micrococcaceae</taxon>
        <taxon>Arthrobacter</taxon>
    </lineage>
</organism>
<gene>
    <name evidence="4" type="ORF">N2K95_00545</name>
</gene>
<sequence>MKGTRTQQPAGDRTGPRRPSPAVYRRRRLVAAVLAVLLLVGLGFAVAAVVGLLAPEKHPVADATVPAPTLTAPAATPAAARAPKPPKPAASPSESACRPDAVSVTAATDAGTYPAGAAPILTLTVTNTGESACEINVGTSQMEFLVASGSDRIFSSVDCQDGGKDYLRKVEPGASETANFTWERNRSAPGCAAVASNPNPGYYVFTARLGETSSEAAVFELE</sequence>